<dbReference type="InterPro" id="IPR008480">
    <property type="entry name" value="DUF761_pln"/>
</dbReference>
<accession>A0A6A5MAZ3</accession>
<protein>
    <submittedName>
        <fullName evidence="1">Uncharacterized protein</fullName>
    </submittedName>
</protein>
<evidence type="ECO:0000313" key="1">
    <source>
        <dbReference type="EMBL" id="KAE9609185.1"/>
    </source>
</evidence>
<comment type="caution">
    <text evidence="1">The sequence shown here is derived from an EMBL/GenBank/DDBJ whole genome shotgun (WGS) entry which is preliminary data.</text>
</comment>
<dbReference type="EMBL" id="WOCE01000008">
    <property type="protein sequence ID" value="KAE9609185.1"/>
    <property type="molecule type" value="Genomic_DNA"/>
</dbReference>
<organism evidence="1 2">
    <name type="scientific">Lupinus albus</name>
    <name type="common">White lupine</name>
    <name type="synonym">Lupinus termis</name>
    <dbReference type="NCBI Taxonomy" id="3870"/>
    <lineage>
        <taxon>Eukaryota</taxon>
        <taxon>Viridiplantae</taxon>
        <taxon>Streptophyta</taxon>
        <taxon>Embryophyta</taxon>
        <taxon>Tracheophyta</taxon>
        <taxon>Spermatophyta</taxon>
        <taxon>Magnoliopsida</taxon>
        <taxon>eudicotyledons</taxon>
        <taxon>Gunneridae</taxon>
        <taxon>Pentapetalae</taxon>
        <taxon>rosids</taxon>
        <taxon>fabids</taxon>
        <taxon>Fabales</taxon>
        <taxon>Fabaceae</taxon>
        <taxon>Papilionoideae</taxon>
        <taxon>50 kb inversion clade</taxon>
        <taxon>genistoids sensu lato</taxon>
        <taxon>core genistoids</taxon>
        <taxon>Genisteae</taxon>
        <taxon>Lupinus</taxon>
    </lineage>
</organism>
<sequence>MTKPKLSGVIRQLERAKKKLKSLLPCWRVTSSKQRWSRFLRNDHMSLQSLLEDKEIKKDHTQQCKGSMSYASEDDIDKRADIFIARFHRHLIMEKTLSLDLNQCTKDGFEDHC</sequence>
<gene>
    <name evidence="1" type="ORF">Lalb_Chr08g0243531</name>
</gene>
<name>A0A6A5MAZ3_LUPAL</name>
<proteinExistence type="predicted"/>
<evidence type="ECO:0000313" key="2">
    <source>
        <dbReference type="Proteomes" id="UP000447434"/>
    </source>
</evidence>
<dbReference type="Pfam" id="PF05553">
    <property type="entry name" value="DUF761"/>
    <property type="match status" value="1"/>
</dbReference>
<dbReference type="Proteomes" id="UP000447434">
    <property type="component" value="Chromosome 8"/>
</dbReference>
<dbReference type="OrthoDB" id="1682876at2759"/>
<dbReference type="AlphaFoldDB" id="A0A6A5MAZ3"/>
<reference evidence="2" key="1">
    <citation type="journal article" date="2020" name="Nat. Commun.">
        <title>Genome sequence of the cluster root forming white lupin.</title>
        <authorList>
            <person name="Hufnagel B."/>
            <person name="Marques A."/>
            <person name="Soriano A."/>
            <person name="Marques L."/>
            <person name="Divol F."/>
            <person name="Doumas P."/>
            <person name="Sallet E."/>
            <person name="Mancinotti D."/>
            <person name="Carrere S."/>
            <person name="Marande W."/>
            <person name="Arribat S."/>
            <person name="Keller J."/>
            <person name="Huneau C."/>
            <person name="Blein T."/>
            <person name="Aime D."/>
            <person name="Laguerre M."/>
            <person name="Taylor J."/>
            <person name="Schubert V."/>
            <person name="Nelson M."/>
            <person name="Geu-Flores F."/>
            <person name="Crespi M."/>
            <person name="Gallardo-Guerrero K."/>
            <person name="Delaux P.-M."/>
            <person name="Salse J."/>
            <person name="Berges H."/>
            <person name="Guyot R."/>
            <person name="Gouzy J."/>
            <person name="Peret B."/>
        </authorList>
    </citation>
    <scope>NUCLEOTIDE SEQUENCE [LARGE SCALE GENOMIC DNA]</scope>
    <source>
        <strain evidence="2">cv. Amiga</strain>
    </source>
</reference>
<keyword evidence="2" id="KW-1185">Reference proteome</keyword>